<reference evidence="4 5" key="1">
    <citation type="submission" date="2023-05" db="EMBL/GenBank/DDBJ databases">
        <title>Draft genome sequence of Streptomyces sp. B-S-A6 isolated from a cave soil in Thailand.</title>
        <authorList>
            <person name="Chamroensaksri N."/>
            <person name="Muangham S."/>
        </authorList>
    </citation>
    <scope>NUCLEOTIDE SEQUENCE [LARGE SCALE GENOMIC DNA]</scope>
    <source>
        <strain evidence="4 5">B-S-A6</strain>
    </source>
</reference>
<dbReference type="CDD" id="cd13585">
    <property type="entry name" value="PBP2_TMBP_like"/>
    <property type="match status" value="1"/>
</dbReference>
<keyword evidence="2" id="KW-0813">Transport</keyword>
<evidence type="ECO:0000313" key="5">
    <source>
        <dbReference type="Proteomes" id="UP001223978"/>
    </source>
</evidence>
<dbReference type="InterPro" id="IPR050490">
    <property type="entry name" value="Bact_solute-bd_prot1"/>
</dbReference>
<dbReference type="Gene3D" id="3.40.190.10">
    <property type="entry name" value="Periplasmic binding protein-like II"/>
    <property type="match status" value="1"/>
</dbReference>
<dbReference type="InterPro" id="IPR006059">
    <property type="entry name" value="SBP"/>
</dbReference>
<protein>
    <submittedName>
        <fullName evidence="4">Sugar ABC transporter substrate-binding protein</fullName>
    </submittedName>
</protein>
<proteinExistence type="inferred from homology"/>
<dbReference type="Pfam" id="PF01547">
    <property type="entry name" value="SBP_bac_1"/>
    <property type="match status" value="1"/>
</dbReference>
<dbReference type="PANTHER" id="PTHR43649">
    <property type="entry name" value="ARABINOSE-BINDING PROTEIN-RELATED"/>
    <property type="match status" value="1"/>
</dbReference>
<keyword evidence="3" id="KW-0732">Signal</keyword>
<gene>
    <name evidence="4" type="ORF">QIS96_10300</name>
</gene>
<name>A0ABT6S7Y1_9ACTN</name>
<dbReference type="Proteomes" id="UP001223978">
    <property type="component" value="Unassembled WGS sequence"/>
</dbReference>
<evidence type="ECO:0000256" key="3">
    <source>
        <dbReference type="ARBA" id="ARBA00022729"/>
    </source>
</evidence>
<evidence type="ECO:0000256" key="1">
    <source>
        <dbReference type="ARBA" id="ARBA00008520"/>
    </source>
</evidence>
<dbReference type="SUPFAM" id="SSF53850">
    <property type="entry name" value="Periplasmic binding protein-like II"/>
    <property type="match status" value="1"/>
</dbReference>
<evidence type="ECO:0000256" key="2">
    <source>
        <dbReference type="ARBA" id="ARBA00022448"/>
    </source>
</evidence>
<organism evidence="4 5">
    <name type="scientific">Streptomyces cavernicola</name>
    <dbReference type="NCBI Taxonomy" id="3043613"/>
    <lineage>
        <taxon>Bacteria</taxon>
        <taxon>Bacillati</taxon>
        <taxon>Actinomycetota</taxon>
        <taxon>Actinomycetes</taxon>
        <taxon>Kitasatosporales</taxon>
        <taxon>Streptomycetaceae</taxon>
        <taxon>Streptomyces</taxon>
    </lineage>
</organism>
<dbReference type="PANTHER" id="PTHR43649:SF12">
    <property type="entry name" value="DIACETYLCHITOBIOSE BINDING PROTEIN DASA"/>
    <property type="match status" value="1"/>
</dbReference>
<accession>A0ABT6S7Y1</accession>
<evidence type="ECO:0000313" key="4">
    <source>
        <dbReference type="EMBL" id="MDI3404210.1"/>
    </source>
</evidence>
<keyword evidence="5" id="KW-1185">Reference proteome</keyword>
<comment type="caution">
    <text evidence="4">The sequence shown here is derived from an EMBL/GenBank/DDBJ whole genome shotgun (WGS) entry which is preliminary data.</text>
</comment>
<comment type="similarity">
    <text evidence="1">Belongs to the bacterial solute-binding protein 1 family.</text>
</comment>
<dbReference type="EMBL" id="JASCIQ010000008">
    <property type="protein sequence ID" value="MDI3404210.1"/>
    <property type="molecule type" value="Genomic_DNA"/>
</dbReference>
<dbReference type="RefSeq" id="WP_282542161.1">
    <property type="nucleotide sequence ID" value="NZ_JASCIQ010000008.1"/>
</dbReference>
<dbReference type="InterPro" id="IPR006061">
    <property type="entry name" value="SBP_1_CS"/>
</dbReference>
<dbReference type="PROSITE" id="PS01037">
    <property type="entry name" value="SBP_BACTERIAL_1"/>
    <property type="match status" value="1"/>
</dbReference>
<sequence length="390" mass="41695">MTLTWQMWASGADEEKQLKQLAALVHKKHPNIRIDLNTAPFKDYFTKLQTQAAGGEQPCLVSMQSLRLPGFAELMEPLDAHVKKAGTEGFEPAATEALQYEGKTYALPMDLAAMVVYYNKDAFAKAGVPEPKAGWKVADFEKAAKSLTGQGKKGFGLSFSDLHSLTMALTYNGARPVTKDGKPQLDDPRMVEAYDWYAGLATKAKSASVPASSSDGGWAETQFVNGNTAMAVDGTWNLGSHIGEAKFKVGVAPIPAGPDGSKTYVANSGFGMSKSCAYKDEAAKALAVLTGPEAQQSLAEQGRVFPARTDAQPAYEKFLTEQNGSDPESAETVELGMKAVMDGLAGGEPFVGTENWDQVNTLFSQYLLEAYTGSKSAKESLTTIQQKSAG</sequence>